<comment type="subcellular location">
    <subcellularLocation>
        <location evidence="1">Membrane</location>
        <topology evidence="1">Single-pass type II membrane protein</topology>
    </subcellularLocation>
</comment>
<feature type="transmembrane region" description="Helical" evidence="6">
    <location>
        <begin position="24"/>
        <end position="45"/>
    </location>
</feature>
<sequence>METVAGGNFTKLQQQLQQQKKQKWFLLLIASLLISTLLILLTVTFSSGGNNSASTTQLLFRSYRRRQQQDRSSPRFVESKLAKPETSAGKLPRLAYLISGSAGDGVNLKRALKALYHPRNQYVVHLDLEAPVEERLELIRWVKEDEKVFQEVGNVRAVVRSNLVTYRGPTMVSNTLHAAAILLRDGGEWDWFINLSASDYPLVTQDDLLHTLSSIPRDLNFIEHTSDIGWKEDQRARPVIIDPGLYSLQKSDVYWVTEKRSVPTAYRLFTGSAWMMLSRPFVEYSLWGWDNLPRIVLMYYANFLSSPEGYFHTVICNAEEFKNTTVNHDLHFISWDNPPKQHPHFLTAEDYQRMVDSNAPFARKFGKNDPVLDRIDSELLGVSADGFVHGGWFSKTVKANSTELKPEMPKANLTKLNPGIGARRMKNMIRGVQTV</sequence>
<evidence type="ECO:0000256" key="2">
    <source>
        <dbReference type="ARBA" id="ARBA00022676"/>
    </source>
</evidence>
<protein>
    <submittedName>
        <fullName evidence="7">Uncharacterized protein</fullName>
    </submittedName>
</protein>
<keyword evidence="8" id="KW-1185">Reference proteome</keyword>
<evidence type="ECO:0000256" key="4">
    <source>
        <dbReference type="ARBA" id="ARBA00023136"/>
    </source>
</evidence>
<evidence type="ECO:0000256" key="5">
    <source>
        <dbReference type="ARBA" id="ARBA00023180"/>
    </source>
</evidence>
<evidence type="ECO:0000313" key="7">
    <source>
        <dbReference type="EMBL" id="CAI0389434.1"/>
    </source>
</evidence>
<evidence type="ECO:0000256" key="3">
    <source>
        <dbReference type="ARBA" id="ARBA00022679"/>
    </source>
</evidence>
<dbReference type="PANTHER" id="PTHR45719:SF5">
    <property type="entry name" value="BETA-GLUCURONOSYLTRANSFERASE GLCAT14B-LIKE"/>
    <property type="match status" value="1"/>
</dbReference>
<keyword evidence="5" id="KW-0325">Glycoprotein</keyword>
<dbReference type="EMBL" id="CAMGYJ010000003">
    <property type="protein sequence ID" value="CAI0389434.1"/>
    <property type="molecule type" value="Genomic_DNA"/>
</dbReference>
<accession>A0AAV0HWU4</accession>
<organism evidence="7 8">
    <name type="scientific">Linum tenue</name>
    <dbReference type="NCBI Taxonomy" id="586396"/>
    <lineage>
        <taxon>Eukaryota</taxon>
        <taxon>Viridiplantae</taxon>
        <taxon>Streptophyta</taxon>
        <taxon>Embryophyta</taxon>
        <taxon>Tracheophyta</taxon>
        <taxon>Spermatophyta</taxon>
        <taxon>Magnoliopsida</taxon>
        <taxon>eudicotyledons</taxon>
        <taxon>Gunneridae</taxon>
        <taxon>Pentapetalae</taxon>
        <taxon>rosids</taxon>
        <taxon>fabids</taxon>
        <taxon>Malpighiales</taxon>
        <taxon>Linaceae</taxon>
        <taxon>Linum</taxon>
    </lineage>
</organism>
<evidence type="ECO:0000256" key="6">
    <source>
        <dbReference type="SAM" id="Phobius"/>
    </source>
</evidence>
<keyword evidence="2" id="KW-0328">Glycosyltransferase</keyword>
<dbReference type="AlphaFoldDB" id="A0AAV0HWU4"/>
<gene>
    <name evidence="7" type="ORF">LITE_LOCUS6236</name>
</gene>
<evidence type="ECO:0000256" key="1">
    <source>
        <dbReference type="ARBA" id="ARBA00004606"/>
    </source>
</evidence>
<proteinExistence type="predicted"/>
<keyword evidence="6" id="KW-1133">Transmembrane helix</keyword>
<dbReference type="Proteomes" id="UP001154282">
    <property type="component" value="Unassembled WGS sequence"/>
</dbReference>
<keyword evidence="6" id="KW-0812">Transmembrane</keyword>
<dbReference type="InterPro" id="IPR003406">
    <property type="entry name" value="Glyco_trans_14"/>
</dbReference>
<comment type="caution">
    <text evidence="7">The sequence shown here is derived from an EMBL/GenBank/DDBJ whole genome shotgun (WGS) entry which is preliminary data.</text>
</comment>
<reference evidence="7" key="1">
    <citation type="submission" date="2022-08" db="EMBL/GenBank/DDBJ databases">
        <authorList>
            <person name="Gutierrez-Valencia J."/>
        </authorList>
    </citation>
    <scope>NUCLEOTIDE SEQUENCE</scope>
</reference>
<dbReference type="GO" id="GO:0015020">
    <property type="term" value="F:glucuronosyltransferase activity"/>
    <property type="evidence" value="ECO:0007669"/>
    <property type="project" value="InterPro"/>
</dbReference>
<name>A0AAV0HWU4_9ROSI</name>
<keyword evidence="3" id="KW-0808">Transferase</keyword>
<dbReference type="InterPro" id="IPR044610">
    <property type="entry name" value="GLCAT14A/B/C"/>
</dbReference>
<dbReference type="GO" id="GO:0016020">
    <property type="term" value="C:membrane"/>
    <property type="evidence" value="ECO:0007669"/>
    <property type="project" value="UniProtKB-SubCell"/>
</dbReference>
<evidence type="ECO:0000313" key="8">
    <source>
        <dbReference type="Proteomes" id="UP001154282"/>
    </source>
</evidence>
<dbReference type="PANTHER" id="PTHR45719">
    <property type="entry name" value="GLYCOSYLTRANSFERASE"/>
    <property type="match status" value="1"/>
</dbReference>
<dbReference type="Pfam" id="PF02485">
    <property type="entry name" value="Branch"/>
    <property type="match status" value="1"/>
</dbReference>
<keyword evidence="4 6" id="KW-0472">Membrane</keyword>